<feature type="non-terminal residue" evidence="2">
    <location>
        <position position="1"/>
    </location>
</feature>
<name>A0ABM0MCX0_SACKO</name>
<accession>A0ABM0MCX0</accession>
<dbReference type="InterPro" id="IPR013935">
    <property type="entry name" value="Trs120_TRAPPC9"/>
</dbReference>
<dbReference type="GeneID" id="102803969"/>
<gene>
    <name evidence="2" type="primary">LOC102803969</name>
</gene>
<reference evidence="2" key="1">
    <citation type="submission" date="2025-08" db="UniProtKB">
        <authorList>
            <consortium name="RefSeq"/>
        </authorList>
    </citation>
    <scope>IDENTIFICATION</scope>
    <source>
        <tissue evidence="2">Testes</tissue>
    </source>
</reference>
<keyword evidence="1" id="KW-1185">Reference proteome</keyword>
<evidence type="ECO:0000313" key="1">
    <source>
        <dbReference type="Proteomes" id="UP000694865"/>
    </source>
</evidence>
<protein>
    <submittedName>
        <fullName evidence="2">Trafficking protein particle complex subunit 9-like</fullName>
    </submittedName>
</protein>
<dbReference type="Proteomes" id="UP000694865">
    <property type="component" value="Unplaced"/>
</dbReference>
<dbReference type="RefSeq" id="XP_006817861.1">
    <property type="nucleotide sequence ID" value="XM_006817798.1"/>
</dbReference>
<proteinExistence type="predicted"/>
<sequence length="269" mass="29084">GLLTEDVEFDPIPASFALPAESGPYPLSIHGSPKGTGTLKIIGYITHCLGVRSHCRLRDVPTICESFYEVDVVAALPQLLVHTSLPQSAAIKATPASSGAMLASATVNLFAGQSHECEITLHNCGQVPVQSVIIHLDSSKSKDISDSVMFSWSKENIETQLPIQPGNNLTFTLYIKAMADFITSDAVLDEDSPYSPYLLPEFKSMSLKSNNSDVKSIQSLEALQGILCIKYSGGEGHVEGYYRVALVGIQIIIQPSIQFTKWTTMPAPK</sequence>
<evidence type="ECO:0000313" key="2">
    <source>
        <dbReference type="RefSeq" id="XP_006817861.1"/>
    </source>
</evidence>
<dbReference type="PANTHER" id="PTHR21512">
    <property type="entry name" value="TRAFFICKING PROTEIN PARTICLE COMPLEX SUBUNIT 9"/>
    <property type="match status" value="1"/>
</dbReference>
<dbReference type="PANTHER" id="PTHR21512:SF5">
    <property type="entry name" value="TRAFFICKING PROTEIN PARTICLE COMPLEX SUBUNIT 9"/>
    <property type="match status" value="1"/>
</dbReference>
<organism evidence="1 2">
    <name type="scientific">Saccoglossus kowalevskii</name>
    <name type="common">Acorn worm</name>
    <dbReference type="NCBI Taxonomy" id="10224"/>
    <lineage>
        <taxon>Eukaryota</taxon>
        <taxon>Metazoa</taxon>
        <taxon>Hemichordata</taxon>
        <taxon>Enteropneusta</taxon>
        <taxon>Harrimaniidae</taxon>
        <taxon>Saccoglossus</taxon>
    </lineage>
</organism>